<reference evidence="2" key="1">
    <citation type="journal article" date="2017" name="Front. Plant Sci.">
        <title>Climate Clever Clovers: New Paradigm to Reduce the Environmental Footprint of Ruminants by Breeding Low Methanogenic Forages Utilizing Haplotype Variation.</title>
        <authorList>
            <person name="Kaur P."/>
            <person name="Appels R."/>
            <person name="Bayer P.E."/>
            <person name="Keeble-Gagnere G."/>
            <person name="Wang J."/>
            <person name="Hirakawa H."/>
            <person name="Shirasawa K."/>
            <person name="Vercoe P."/>
            <person name="Stefanova K."/>
            <person name="Durmic Z."/>
            <person name="Nichols P."/>
            <person name="Revell C."/>
            <person name="Isobe S.N."/>
            <person name="Edwards D."/>
            <person name="Erskine W."/>
        </authorList>
    </citation>
    <scope>NUCLEOTIDE SEQUENCE [LARGE SCALE GENOMIC DNA]</scope>
    <source>
        <strain evidence="2">cv. Daliak</strain>
    </source>
</reference>
<evidence type="ECO:0000313" key="2">
    <source>
        <dbReference type="Proteomes" id="UP000242715"/>
    </source>
</evidence>
<organism evidence="1 2">
    <name type="scientific">Trifolium subterraneum</name>
    <name type="common">Subterranean clover</name>
    <dbReference type="NCBI Taxonomy" id="3900"/>
    <lineage>
        <taxon>Eukaryota</taxon>
        <taxon>Viridiplantae</taxon>
        <taxon>Streptophyta</taxon>
        <taxon>Embryophyta</taxon>
        <taxon>Tracheophyta</taxon>
        <taxon>Spermatophyta</taxon>
        <taxon>Magnoliopsida</taxon>
        <taxon>eudicotyledons</taxon>
        <taxon>Gunneridae</taxon>
        <taxon>Pentapetalae</taxon>
        <taxon>rosids</taxon>
        <taxon>fabids</taxon>
        <taxon>Fabales</taxon>
        <taxon>Fabaceae</taxon>
        <taxon>Papilionoideae</taxon>
        <taxon>50 kb inversion clade</taxon>
        <taxon>NPAAA clade</taxon>
        <taxon>Hologalegina</taxon>
        <taxon>IRL clade</taxon>
        <taxon>Trifolieae</taxon>
        <taxon>Trifolium</taxon>
    </lineage>
</organism>
<dbReference type="OrthoDB" id="1906820at2759"/>
<dbReference type="EMBL" id="DF973238">
    <property type="protein sequence ID" value="GAU21836.1"/>
    <property type="molecule type" value="Genomic_DNA"/>
</dbReference>
<gene>
    <name evidence="1" type="ORF">TSUD_176820</name>
</gene>
<keyword evidence="2" id="KW-1185">Reference proteome</keyword>
<name>A0A2Z6LSS3_TRISU</name>
<sequence>MSYVVESLSRLHSTRVASSWAAAGLNNVILHKLNNFNYAADLVSDICSHEDRNVAGRVATLIWNLWQNRIEEVWNNSKLLPVQAPRVQNNTRWMKLQEGWIKCNVDAVLFIDQGITTTVREHSNGELQYAQSRQYNLKLSTLEED</sequence>
<dbReference type="Proteomes" id="UP000242715">
    <property type="component" value="Unassembled WGS sequence"/>
</dbReference>
<protein>
    <submittedName>
        <fullName evidence="1">Uncharacterized protein</fullName>
    </submittedName>
</protein>
<dbReference type="AlphaFoldDB" id="A0A2Z6LSS3"/>
<accession>A0A2Z6LSS3</accession>
<evidence type="ECO:0000313" key="1">
    <source>
        <dbReference type="EMBL" id="GAU21836.1"/>
    </source>
</evidence>
<proteinExistence type="predicted"/>